<dbReference type="InterPro" id="IPR000330">
    <property type="entry name" value="SNF2_N"/>
</dbReference>
<dbReference type="CDD" id="cd02869">
    <property type="entry name" value="PseudoU_synth_RluA_like"/>
    <property type="match status" value="1"/>
</dbReference>
<evidence type="ECO:0000256" key="8">
    <source>
        <dbReference type="ARBA" id="ARBA00023125"/>
    </source>
</evidence>
<dbReference type="Pfam" id="PF00271">
    <property type="entry name" value="Helicase_C"/>
    <property type="match status" value="1"/>
</dbReference>
<comment type="similarity">
    <text evidence="2">Belongs to the SNF2/RAD54 helicase family. SWR1 subfamily.</text>
</comment>
<dbReference type="InterPro" id="IPR049730">
    <property type="entry name" value="SNF2/RAD54-like_C"/>
</dbReference>
<dbReference type="PROSITE" id="PS51192">
    <property type="entry name" value="HELICASE_ATP_BIND_1"/>
    <property type="match status" value="1"/>
</dbReference>
<dbReference type="InterPro" id="IPR027417">
    <property type="entry name" value="P-loop_NTPase"/>
</dbReference>
<keyword evidence="14" id="KW-1185">Reference proteome</keyword>
<dbReference type="OrthoDB" id="448448at2759"/>
<keyword evidence="9" id="KW-0539">Nucleus</keyword>
<keyword evidence="8" id="KW-0238">DNA-binding</keyword>
<comment type="subcellular location">
    <subcellularLocation>
        <location evidence="1">Nucleus</location>
    </subcellularLocation>
</comment>
<dbReference type="Proteomes" id="UP000604046">
    <property type="component" value="Unassembled WGS sequence"/>
</dbReference>
<dbReference type="Pfam" id="PF00176">
    <property type="entry name" value="SNF2-rel_dom"/>
    <property type="match status" value="1"/>
</dbReference>
<dbReference type="GO" id="GO:0004386">
    <property type="term" value="F:helicase activity"/>
    <property type="evidence" value="ECO:0007669"/>
    <property type="project" value="UniProtKB-KW"/>
</dbReference>
<dbReference type="GO" id="GO:0006338">
    <property type="term" value="P:chromatin remodeling"/>
    <property type="evidence" value="ECO:0007669"/>
    <property type="project" value="TreeGrafter"/>
</dbReference>
<reference evidence="13" key="1">
    <citation type="submission" date="2021-02" db="EMBL/GenBank/DDBJ databases">
        <authorList>
            <person name="Dougan E. K."/>
            <person name="Rhodes N."/>
            <person name="Thang M."/>
            <person name="Chan C."/>
        </authorList>
    </citation>
    <scope>NUCLEOTIDE SEQUENCE</scope>
</reference>
<dbReference type="GO" id="GO:0009982">
    <property type="term" value="F:pseudouridine synthase activity"/>
    <property type="evidence" value="ECO:0007669"/>
    <property type="project" value="InterPro"/>
</dbReference>
<evidence type="ECO:0000256" key="10">
    <source>
        <dbReference type="SAM" id="MobiDB-lite"/>
    </source>
</evidence>
<evidence type="ECO:0000256" key="5">
    <source>
        <dbReference type="ARBA" id="ARBA00022806"/>
    </source>
</evidence>
<dbReference type="GO" id="GO:0003723">
    <property type="term" value="F:RNA binding"/>
    <property type="evidence" value="ECO:0007669"/>
    <property type="project" value="InterPro"/>
</dbReference>
<sequence>MQPRAAVAASKDVDALPAQAVPVRRAAQAVLRLEAKRRAVAKKAAKQVQSLVRQHRRNEAQRLEEEHRCARAGAARIAKEIAKFWSDCCRAAEYFAVQQRHAAKTQQHLENMQALVSRSEAFSSEVTTQLFAESGKLGDRTKAKQKAENSLEQLERSSRLQCEDFDRRNMSKQITTEVPVLLLRHPIREYQHIGLHWLATLHDNHFNGILADEMGLGKTVMTIALMAHLAVQKEVWGPHLVVVPTSVLMNWVKELQKWTPGLKVCAYHGTVKERRDKRRGWGNDDSFHVCVTSYAVVLQDLRPLKMKRWHYLILDEAQNIKNYRSQRWQQLMRFKSEHRLLLTGTPLQNNLAELWSLLHFLMPDMFQSYADFKEFFADPLHLALHENRLKKEQELVARLHKVIRPFMLRRLKSDVERQLPKKHEHTVPCPLSRRQQVLYEEFMRRRQTQQILKNGDYLRMMGILMQLRKVCNHPELVEPRGPETPFAMNPLSVKLPALVLLDLWQKVAGKSSREEEFCGLLLPLISLWKFEMMLKTQSHQALPFSEVVEMSLHQAPKRRRVSNTAAAELRSQVSLGSQEFLDEWHLQLCRVDEERKRERCSAVSAIDLLLQLVSEGRPWVGADGVELLSCTSDLRGRSQPRSFLWPELQRLPRSASSPCLQERILPEERRNWRFSRSWSWKLGDALHAMSRSILCDLESNFATRLGMWAFRVPRVEVSSAGAGPSQQLACRGALRDSASALAVRGRDWEHPVKEMQKGRFAEPLQTSNTRSSRAGASTRLWRHQKGWKSASWWDLQLSLGIVAQSNAKGVLQFCSTHLPQLHLVNLSTALHRVAKASDRLDVLGSTELQALIRCVSKELMEATEVPLLTVASVSWACAKLSYLDMPLFDAMAGQAVEAVQALQARAQEAGFQECANIAWAYAMLELFHGPLLEALQALAVELMPAFDVQAVSNMVWALAKLLALDEPLMTLSAARFLEHLAESTPQNRSNFCWAYALLLVHSPRLASLAHDLGSLESFELQDLTNTAWAFVSLKLGEAPLLHEFAAEFLFKVDGTLQGLLLTTARLQDTAFAIVSISWAFAFASTLTPGLCRELARRLSTIGVQLDRDVLDLQLLPPVRDVQSGPSWKAQPRIVSDTRGMTVLFKPPGWEVDGPLSELGGHPLSEFLRAEFPSHSLPFLADFQYGFIHRLDVPSSGLILAGKTFEGLYSLRMQINTFSISREYLVLCDGVASASLIECRLPIDVVARRSLAVLPSSESSDSGRAALTWFRFLAHFRSECSLVSIRIHTGRNHQIRTHLLRAGHPTVVDGRYTCLSVMVQAKGLRNTRARWPVPSFTSWVGHESGPGGLRRLHGTSGLELRASPGMVLAELYACMTGPSMDACVAICPRSNHGGNAIMLKEFKRRNDKCIIFTQFSKMLDVLEAFVSHHSCTYVRMDSAVKVERRQELIDRFNDDERIFLFICSTRAGGVGINLMSANIVIFYDSDWNPAMDRQATDRAHRIGQTREVHIYRLISEHTIEENIWRRQVQKRELDDMVVDEGRFTTEKLEQLRQGRSSPVAGHGPEDASLPSLRLTRAAWSAEEVRAMLQAGMELEGHHEDSAPTNGQSNAAKALTGDGTSLAVPGSLPEQPTSLAEFEQVLQKVEDAEDAQMAASASLELQQTECLLKVEEAGRSMSIMGNAGKCKQLLLKVMGKTVRAANVIQLAAVALVCSTLPNTFAGSTLTAHGKAQCTGALGSKKVLLRQADRSDRSWGGLSLEERRRPGGGAEYLGEFLYELAQLTPCRYSVNGLAIMETYSDMRAGRAAISIGQTPKGKNVLTLRSQDGSFQLKLDADAIVAISLEETEQPGTHFIRFLDGQGRRHLSAVMLGDDAEARFQIMLGRWTSRVDLR</sequence>
<protein>
    <submittedName>
        <fullName evidence="13">Dom protein</fullName>
    </submittedName>
</protein>
<feature type="domain" description="Helicase C-terminal" evidence="12">
    <location>
        <begin position="1392"/>
        <end position="1548"/>
    </location>
</feature>
<dbReference type="EMBL" id="CAJNDS010002370">
    <property type="protein sequence ID" value="CAE7452798.1"/>
    <property type="molecule type" value="Genomic_DNA"/>
</dbReference>
<dbReference type="PANTHER" id="PTHR45685">
    <property type="entry name" value="HELICASE SRCAP-RELATED"/>
    <property type="match status" value="1"/>
</dbReference>
<dbReference type="Gene3D" id="1.20.120.850">
    <property type="entry name" value="SWI2/SNF2 ATPases, N-terminal domain"/>
    <property type="match status" value="1"/>
</dbReference>
<evidence type="ECO:0000256" key="9">
    <source>
        <dbReference type="ARBA" id="ARBA00023242"/>
    </source>
</evidence>
<feature type="domain" description="Helicase ATP-binding" evidence="11">
    <location>
        <begin position="199"/>
        <end position="364"/>
    </location>
</feature>
<dbReference type="InterPro" id="IPR014001">
    <property type="entry name" value="Helicase_ATP-bd"/>
</dbReference>
<dbReference type="SUPFAM" id="SSF52540">
    <property type="entry name" value="P-loop containing nucleoside triphosphate hydrolases"/>
    <property type="match status" value="3"/>
</dbReference>
<dbReference type="SMART" id="SM00490">
    <property type="entry name" value="HELICc"/>
    <property type="match status" value="1"/>
</dbReference>
<dbReference type="Gene3D" id="3.40.50.10810">
    <property type="entry name" value="Tandem AAA-ATPase domain"/>
    <property type="match status" value="1"/>
</dbReference>
<dbReference type="Gene3D" id="3.40.50.300">
    <property type="entry name" value="P-loop containing nucleotide triphosphate hydrolases"/>
    <property type="match status" value="1"/>
</dbReference>
<dbReference type="GO" id="GO:0003677">
    <property type="term" value="F:DNA binding"/>
    <property type="evidence" value="ECO:0007669"/>
    <property type="project" value="UniProtKB-KW"/>
</dbReference>
<proteinExistence type="inferred from homology"/>
<dbReference type="PROSITE" id="PS51194">
    <property type="entry name" value="HELICASE_CTER"/>
    <property type="match status" value="1"/>
</dbReference>
<evidence type="ECO:0000256" key="3">
    <source>
        <dbReference type="ARBA" id="ARBA00022741"/>
    </source>
</evidence>
<organism evidence="13 14">
    <name type="scientific">Symbiodinium natans</name>
    <dbReference type="NCBI Taxonomy" id="878477"/>
    <lineage>
        <taxon>Eukaryota</taxon>
        <taxon>Sar</taxon>
        <taxon>Alveolata</taxon>
        <taxon>Dinophyceae</taxon>
        <taxon>Suessiales</taxon>
        <taxon>Symbiodiniaceae</taxon>
        <taxon>Symbiodinium</taxon>
    </lineage>
</organism>
<dbReference type="SMART" id="SM00487">
    <property type="entry name" value="DEXDc"/>
    <property type="match status" value="1"/>
</dbReference>
<keyword evidence="6" id="KW-0067">ATP-binding</keyword>
<feature type="region of interest" description="Disordered" evidence="10">
    <location>
        <begin position="1547"/>
        <end position="1567"/>
    </location>
</feature>
<comment type="caution">
    <text evidence="13">The sequence shown here is derived from an EMBL/GenBank/DDBJ whole genome shotgun (WGS) entry which is preliminary data.</text>
</comment>
<dbReference type="GO" id="GO:0016887">
    <property type="term" value="F:ATP hydrolysis activity"/>
    <property type="evidence" value="ECO:0007669"/>
    <property type="project" value="TreeGrafter"/>
</dbReference>
<dbReference type="InterPro" id="IPR053733">
    <property type="entry name" value="Heme_Transport_Util_sf"/>
</dbReference>
<dbReference type="InterPro" id="IPR006145">
    <property type="entry name" value="PsdUridine_synth_RsuA/RluA"/>
</dbReference>
<keyword evidence="3" id="KW-0547">Nucleotide-binding</keyword>
<dbReference type="GO" id="GO:0005524">
    <property type="term" value="F:ATP binding"/>
    <property type="evidence" value="ECO:0007669"/>
    <property type="project" value="UniProtKB-KW"/>
</dbReference>
<keyword evidence="4" id="KW-0378">Hydrolase</keyword>
<dbReference type="GO" id="GO:0001522">
    <property type="term" value="P:pseudouridine synthesis"/>
    <property type="evidence" value="ECO:0007669"/>
    <property type="project" value="InterPro"/>
</dbReference>
<dbReference type="PANTHER" id="PTHR45685:SF1">
    <property type="entry name" value="HELICASE SRCAP"/>
    <property type="match status" value="1"/>
</dbReference>
<evidence type="ECO:0000256" key="7">
    <source>
        <dbReference type="ARBA" id="ARBA00022853"/>
    </source>
</evidence>
<evidence type="ECO:0000259" key="11">
    <source>
        <dbReference type="PROSITE" id="PS51192"/>
    </source>
</evidence>
<dbReference type="InterPro" id="IPR038718">
    <property type="entry name" value="SNF2-like_sf"/>
</dbReference>
<evidence type="ECO:0000256" key="1">
    <source>
        <dbReference type="ARBA" id="ARBA00004123"/>
    </source>
</evidence>
<gene>
    <name evidence="13" type="primary">dom</name>
    <name evidence="13" type="ORF">SNAT2548_LOCUS24833</name>
</gene>
<keyword evidence="5" id="KW-0347">Helicase</keyword>
<dbReference type="Gene3D" id="3.30.2350.10">
    <property type="entry name" value="Pseudouridine synthase"/>
    <property type="match status" value="1"/>
</dbReference>
<name>A0A812RR59_9DINO</name>
<keyword evidence="7" id="KW-0156">Chromatin regulator</keyword>
<dbReference type="GO" id="GO:0042393">
    <property type="term" value="F:histone binding"/>
    <property type="evidence" value="ECO:0007669"/>
    <property type="project" value="TreeGrafter"/>
</dbReference>
<evidence type="ECO:0000256" key="2">
    <source>
        <dbReference type="ARBA" id="ARBA00009220"/>
    </source>
</evidence>
<evidence type="ECO:0000313" key="14">
    <source>
        <dbReference type="Proteomes" id="UP000604046"/>
    </source>
</evidence>
<dbReference type="CDD" id="cd18793">
    <property type="entry name" value="SF2_C_SNF"/>
    <property type="match status" value="1"/>
</dbReference>
<evidence type="ECO:0000256" key="6">
    <source>
        <dbReference type="ARBA" id="ARBA00022840"/>
    </source>
</evidence>
<accession>A0A812RR59</accession>
<evidence type="ECO:0000256" key="4">
    <source>
        <dbReference type="ARBA" id="ARBA00022801"/>
    </source>
</evidence>
<evidence type="ECO:0000259" key="12">
    <source>
        <dbReference type="PROSITE" id="PS51194"/>
    </source>
</evidence>
<dbReference type="GO" id="GO:0000812">
    <property type="term" value="C:Swr1 complex"/>
    <property type="evidence" value="ECO:0007669"/>
    <property type="project" value="TreeGrafter"/>
</dbReference>
<dbReference type="InterPro" id="IPR050520">
    <property type="entry name" value="INO80/SWR1_helicase"/>
</dbReference>
<dbReference type="FunFam" id="3.40.50.10810:FF:000005">
    <property type="entry name" value="Photoperiod-independent early flowering 1"/>
    <property type="match status" value="1"/>
</dbReference>
<dbReference type="InterPro" id="IPR020103">
    <property type="entry name" value="PsdUridine_synth_cat_dom_sf"/>
</dbReference>
<evidence type="ECO:0000313" key="13">
    <source>
        <dbReference type="EMBL" id="CAE7452798.1"/>
    </source>
</evidence>
<feature type="region of interest" description="Disordered" evidence="10">
    <location>
        <begin position="1596"/>
        <end position="1628"/>
    </location>
</feature>
<dbReference type="SUPFAM" id="SSF55120">
    <property type="entry name" value="Pseudouridine synthase"/>
    <property type="match status" value="1"/>
</dbReference>
<dbReference type="InterPro" id="IPR001650">
    <property type="entry name" value="Helicase_C-like"/>
</dbReference>
<dbReference type="Pfam" id="PF00849">
    <property type="entry name" value="PseudoU_synth_2"/>
    <property type="match status" value="1"/>
</dbReference>
<dbReference type="Gene3D" id="3.40.1570.10">
    <property type="entry name" value="HemS/ChuS/ChuX like domains"/>
    <property type="match status" value="1"/>
</dbReference>